<gene>
    <name evidence="1" type="ORF">AWR36_007570</name>
</gene>
<protein>
    <submittedName>
        <fullName evidence="1">DUF2256 domain-containing protein</fullName>
    </submittedName>
</protein>
<dbReference type="RefSeq" id="WP_082679467.1">
    <property type="nucleotide sequence ID" value="NZ_LRFG02000002.1"/>
</dbReference>
<dbReference type="EMBL" id="LRFG02000002">
    <property type="protein sequence ID" value="PCO05853.1"/>
    <property type="molecule type" value="Genomic_DNA"/>
</dbReference>
<sequence>MAHRKPHLPEKICPVCGRPFRWRKKWERDWDAVIYCSERCRRQARSSGRDPSRPGDCDS</sequence>
<evidence type="ECO:0000313" key="1">
    <source>
        <dbReference type="EMBL" id="PCO05853.1"/>
    </source>
</evidence>
<evidence type="ECO:0000313" key="2">
    <source>
        <dbReference type="Proteomes" id="UP000218427"/>
    </source>
</evidence>
<accession>A0ABX4I245</accession>
<proteinExistence type="predicted"/>
<comment type="caution">
    <text evidence="1">The sequence shown here is derived from an EMBL/GenBank/DDBJ whole genome shotgun (WGS) entry which is preliminary data.</text>
</comment>
<dbReference type="Pfam" id="PF10013">
    <property type="entry name" value="DUF2256"/>
    <property type="match status" value="1"/>
</dbReference>
<name>A0ABX4I245_9GAMM</name>
<dbReference type="Proteomes" id="UP000218427">
    <property type="component" value="Unassembled WGS sequence"/>
</dbReference>
<organism evidence="1 2">
    <name type="scientific">Microbulbifer flavimaris</name>
    <dbReference type="NCBI Taxonomy" id="1781068"/>
    <lineage>
        <taxon>Bacteria</taxon>
        <taxon>Pseudomonadati</taxon>
        <taxon>Pseudomonadota</taxon>
        <taxon>Gammaproteobacteria</taxon>
        <taxon>Cellvibrionales</taxon>
        <taxon>Microbulbiferaceae</taxon>
        <taxon>Microbulbifer</taxon>
    </lineage>
</organism>
<reference evidence="1" key="1">
    <citation type="submission" date="2017-08" db="EMBL/GenBank/DDBJ databases">
        <title>Microbulbifer marisrubri sp. nov., a halophilic alphaproteobacterium isolated from marine sediment of the Yellow Sea, China.</title>
        <authorList>
            <person name="Zhang G."/>
            <person name="Xiong Q."/>
        </authorList>
    </citation>
    <scope>NUCLEOTIDE SEQUENCE [LARGE SCALE GENOMIC DNA]</scope>
    <source>
        <strain evidence="1">WRN-8</strain>
    </source>
</reference>
<dbReference type="InterPro" id="IPR017136">
    <property type="entry name" value="UCP037205"/>
</dbReference>
<dbReference type="PANTHER" id="PTHR37463:SF1">
    <property type="entry name" value="DUF2256 DOMAIN-CONTAINING PROTEIN"/>
    <property type="match status" value="1"/>
</dbReference>
<keyword evidence="2" id="KW-1185">Reference proteome</keyword>
<dbReference type="PANTHER" id="PTHR37463">
    <property type="entry name" value="GSL3115 PROTEIN"/>
    <property type="match status" value="1"/>
</dbReference>